<dbReference type="Pfam" id="PF01612">
    <property type="entry name" value="DNA_pol_A_exo1"/>
    <property type="match status" value="1"/>
</dbReference>
<dbReference type="SMART" id="SM00474">
    <property type="entry name" value="35EXOc"/>
    <property type="match status" value="1"/>
</dbReference>
<accession>A0ABR3GQ72</accession>
<evidence type="ECO:0000256" key="8">
    <source>
        <dbReference type="ARBA" id="ARBA00043957"/>
    </source>
</evidence>
<dbReference type="InterPro" id="IPR002562">
    <property type="entry name" value="3'-5'_exonuclease_dom"/>
</dbReference>
<evidence type="ECO:0000256" key="3">
    <source>
        <dbReference type="ARBA" id="ARBA00022722"/>
    </source>
</evidence>
<reference evidence="11 12" key="1">
    <citation type="submission" date="2024-02" db="EMBL/GenBank/DDBJ databases">
        <title>Discinaceae phylogenomics.</title>
        <authorList>
            <person name="Dirks A.C."/>
            <person name="James T.Y."/>
        </authorList>
    </citation>
    <scope>NUCLEOTIDE SEQUENCE [LARGE SCALE GENOMIC DNA]</scope>
    <source>
        <strain evidence="11 12">ACD0624</strain>
    </source>
</reference>
<dbReference type="SUPFAM" id="SSF47819">
    <property type="entry name" value="HRDC-like"/>
    <property type="match status" value="1"/>
</dbReference>
<comment type="similarity">
    <text evidence="8">Belongs to the exosome component 10/RRP6 family.</text>
</comment>
<sequence>MNPEEHFTAFQDAIFTSVMTSVQTSGRIAAEDVSFQRSSNPDFSAALDETSARVLALVNRLMNSASRGSDLAAPKVQDTDDVDTKWSDVVEVVDFMLEKADTCLDEYTGAIKHKNPEPLPGALINTPQRGNVGRIQKANSWKSRQMAKPQLKFEATIDNFNTSPFHPIIRTKPHAVVPLEDSIRLELNKEGVEQFTHPYKVEIETMEYPSHIYENQEPIMYRPFEETTAAWVDTKEALDEMIYELKRATEIAVDLEHHDARSYIGFTCLMQISTRDNDWIIDTLSLRLELQALNDVFADPKIIKVLHGCYMDVKWLQRDFGLYLVGLFDTHFAAKVLGFPGLGLAYLLKKYVGFHADKAYQLADWRIRPLTPEMFNYARSDTHFLLYIFDCIRNELVDRSDPSNPEEDRMQRVLQDSREAALKRYERDTYDAKNGSGPGGWYQTLFRGHLDNVQEAVFKAVHQWRDTAAREEDEGLHYTLPKHQMTNLARQMPADVNSLLRLCQPTSSIVRARAGDLVAIIRHAKNNAPIQVDEEEQDPSPVAEPMATIPAEPVAETRTLMNPKNNVLNPKYALANVFESKPAITPEIYADKSTFWGVAYGSSKWEAIRSAKTGVDGDVRLAIPLPQLTAAVFVTAEEQLDGSVKKAVDSGARAEHEYIKAADRQMRKEDDIIVVKTLGGAKKRRHEKVSGEQNHRQSDATPQEEMQYVGDSRGETLQEPGEGSEQGSERKRNKKERHRARGEDGSEDRRDLDTEDDKTFQAFDYSRAPLVLNSHKQQKTGGKDGKQQKQKKAVFDPYTKSGDAPRGMSRSQRERSGKSHTFKQ</sequence>
<keyword evidence="4" id="KW-0378">Hydrolase</keyword>
<comment type="caution">
    <text evidence="11">The sequence shown here is derived from an EMBL/GenBank/DDBJ whole genome shotgun (WGS) entry which is preliminary data.</text>
</comment>
<gene>
    <name evidence="11" type="primary">RRP6</name>
    <name evidence="11" type="ORF">Q9L58_002838</name>
</gene>
<keyword evidence="3" id="KW-0540">Nuclease</keyword>
<dbReference type="InterPro" id="IPR044876">
    <property type="entry name" value="HRDC_dom_sf"/>
</dbReference>
<evidence type="ECO:0000256" key="6">
    <source>
        <dbReference type="ARBA" id="ARBA00022839"/>
    </source>
</evidence>
<evidence type="ECO:0000256" key="4">
    <source>
        <dbReference type="ARBA" id="ARBA00022801"/>
    </source>
</evidence>
<dbReference type="InterPro" id="IPR049559">
    <property type="entry name" value="Rrp6p-like_exo"/>
</dbReference>
<dbReference type="EMBL" id="JBBBZM010000026">
    <property type="protein sequence ID" value="KAL0638062.1"/>
    <property type="molecule type" value="Genomic_DNA"/>
</dbReference>
<feature type="compositionally biased region" description="Basic residues" evidence="9">
    <location>
        <begin position="731"/>
        <end position="740"/>
    </location>
</feature>
<evidence type="ECO:0000313" key="12">
    <source>
        <dbReference type="Proteomes" id="UP001447188"/>
    </source>
</evidence>
<dbReference type="SUPFAM" id="SSF53098">
    <property type="entry name" value="Ribonuclease H-like"/>
    <property type="match status" value="1"/>
</dbReference>
<dbReference type="InterPro" id="IPR036397">
    <property type="entry name" value="RNaseH_sf"/>
</dbReference>
<feature type="compositionally biased region" description="Basic and acidic residues" evidence="9">
    <location>
        <begin position="688"/>
        <end position="698"/>
    </location>
</feature>
<proteinExistence type="inferred from homology"/>
<dbReference type="CDD" id="cd06147">
    <property type="entry name" value="Rrp6p_like_exo"/>
    <property type="match status" value="1"/>
</dbReference>
<dbReference type="PANTHER" id="PTHR12124">
    <property type="entry name" value="POLYMYOSITIS/SCLERODERMA AUTOANTIGEN-RELATED"/>
    <property type="match status" value="1"/>
</dbReference>
<name>A0ABR3GQ72_9PEZI</name>
<dbReference type="PROSITE" id="PS50967">
    <property type="entry name" value="HRDC"/>
    <property type="match status" value="1"/>
</dbReference>
<dbReference type="Gene3D" id="3.30.420.10">
    <property type="entry name" value="Ribonuclease H-like superfamily/Ribonuclease H"/>
    <property type="match status" value="1"/>
</dbReference>
<dbReference type="Gene3D" id="1.10.150.80">
    <property type="entry name" value="HRDC domain"/>
    <property type="match status" value="1"/>
</dbReference>
<keyword evidence="2" id="KW-0698">rRNA processing</keyword>
<evidence type="ECO:0000256" key="5">
    <source>
        <dbReference type="ARBA" id="ARBA00022835"/>
    </source>
</evidence>
<evidence type="ECO:0000256" key="7">
    <source>
        <dbReference type="ARBA" id="ARBA00023242"/>
    </source>
</evidence>
<evidence type="ECO:0000256" key="1">
    <source>
        <dbReference type="ARBA" id="ARBA00004123"/>
    </source>
</evidence>
<dbReference type="InterPro" id="IPR012588">
    <property type="entry name" value="Exosome-assoc_fac_Rrp6_N"/>
</dbReference>
<keyword evidence="12" id="KW-1185">Reference proteome</keyword>
<evidence type="ECO:0000313" key="11">
    <source>
        <dbReference type="EMBL" id="KAL0638062.1"/>
    </source>
</evidence>
<evidence type="ECO:0000256" key="2">
    <source>
        <dbReference type="ARBA" id="ARBA00022552"/>
    </source>
</evidence>
<feature type="domain" description="HRDC" evidence="10">
    <location>
        <begin position="451"/>
        <end position="531"/>
    </location>
</feature>
<dbReference type="InterPro" id="IPR010997">
    <property type="entry name" value="HRDC-like_sf"/>
</dbReference>
<evidence type="ECO:0000256" key="9">
    <source>
        <dbReference type="SAM" id="MobiDB-lite"/>
    </source>
</evidence>
<keyword evidence="7" id="KW-0539">Nucleus</keyword>
<evidence type="ECO:0000259" key="10">
    <source>
        <dbReference type="PROSITE" id="PS50967"/>
    </source>
</evidence>
<dbReference type="Pfam" id="PF08066">
    <property type="entry name" value="PMC2NT"/>
    <property type="match status" value="1"/>
</dbReference>
<comment type="subcellular location">
    <subcellularLocation>
        <location evidence="1">Nucleus</location>
    </subcellularLocation>
</comment>
<organism evidence="11 12">
    <name type="scientific">Discina gigas</name>
    <dbReference type="NCBI Taxonomy" id="1032678"/>
    <lineage>
        <taxon>Eukaryota</taxon>
        <taxon>Fungi</taxon>
        <taxon>Dikarya</taxon>
        <taxon>Ascomycota</taxon>
        <taxon>Pezizomycotina</taxon>
        <taxon>Pezizomycetes</taxon>
        <taxon>Pezizales</taxon>
        <taxon>Discinaceae</taxon>
        <taxon>Discina</taxon>
    </lineage>
</organism>
<dbReference type="SMART" id="SM00341">
    <property type="entry name" value="HRDC"/>
    <property type="match status" value="1"/>
</dbReference>
<feature type="compositionally biased region" description="Basic and acidic residues" evidence="9">
    <location>
        <begin position="741"/>
        <end position="752"/>
    </location>
</feature>
<keyword evidence="5" id="KW-0271">Exosome</keyword>
<dbReference type="InterPro" id="IPR002121">
    <property type="entry name" value="HRDC_dom"/>
</dbReference>
<dbReference type="Pfam" id="PF00570">
    <property type="entry name" value="HRDC"/>
    <property type="match status" value="1"/>
</dbReference>
<dbReference type="InterPro" id="IPR012337">
    <property type="entry name" value="RNaseH-like_sf"/>
</dbReference>
<dbReference type="PANTHER" id="PTHR12124:SF47">
    <property type="entry name" value="EXOSOME COMPONENT 10"/>
    <property type="match status" value="1"/>
</dbReference>
<dbReference type="Proteomes" id="UP001447188">
    <property type="component" value="Unassembled WGS sequence"/>
</dbReference>
<dbReference type="InterPro" id="IPR045092">
    <property type="entry name" value="Rrp6-like"/>
</dbReference>
<protein>
    <submittedName>
        <fullName evidence="11">Exosome nuclease subunit</fullName>
    </submittedName>
</protein>
<feature type="region of interest" description="Disordered" evidence="9">
    <location>
        <begin position="679"/>
        <end position="824"/>
    </location>
</feature>
<keyword evidence="6" id="KW-0269">Exonuclease</keyword>